<dbReference type="SUPFAM" id="SSF56235">
    <property type="entry name" value="N-terminal nucleophile aminohydrolases (Ntn hydrolases)"/>
    <property type="match status" value="1"/>
</dbReference>
<dbReference type="PANTHER" id="PTHR33490">
    <property type="entry name" value="BLR5614 PROTEIN-RELATED"/>
    <property type="match status" value="1"/>
</dbReference>
<evidence type="ECO:0000313" key="4">
    <source>
        <dbReference type="EMBL" id="MDC7694797.1"/>
    </source>
</evidence>
<dbReference type="PANTHER" id="PTHR33490:SF6">
    <property type="entry name" value="SLL1049 PROTEIN"/>
    <property type="match status" value="1"/>
</dbReference>
<dbReference type="InterPro" id="IPR013589">
    <property type="entry name" value="Bac_transglu_N"/>
</dbReference>
<gene>
    <name evidence="4" type="ORF">PQU94_10940</name>
</gene>
<dbReference type="InterPro" id="IPR026869">
    <property type="entry name" value="EgtC-like"/>
</dbReference>
<evidence type="ECO:0000259" key="3">
    <source>
        <dbReference type="SMART" id="SM00460"/>
    </source>
</evidence>
<dbReference type="InterPro" id="IPR029055">
    <property type="entry name" value="Ntn_hydrolases_N"/>
</dbReference>
<feature type="region of interest" description="Disordered" evidence="2">
    <location>
        <begin position="279"/>
        <end position="302"/>
    </location>
</feature>
<reference evidence="4 5" key="1">
    <citation type="submission" date="2023-01" db="EMBL/GenBank/DDBJ databases">
        <title>Novel species of the genus Asticcacaulis isolated from rivers.</title>
        <authorList>
            <person name="Lu H."/>
        </authorList>
    </citation>
    <scope>NUCLEOTIDE SEQUENCE [LARGE SCALE GENOMIC DNA]</scope>
    <source>
        <strain evidence="4 5">DXS10W</strain>
    </source>
</reference>
<accession>A0ABT5IFQ6</accession>
<keyword evidence="5" id="KW-1185">Reference proteome</keyword>
<dbReference type="Pfam" id="PF13230">
    <property type="entry name" value="GATase_4"/>
    <property type="match status" value="1"/>
</dbReference>
<feature type="domain" description="Transglutaminase-like" evidence="3">
    <location>
        <begin position="533"/>
        <end position="601"/>
    </location>
</feature>
<dbReference type="SUPFAM" id="SSF54001">
    <property type="entry name" value="Cysteine proteinases"/>
    <property type="match status" value="1"/>
</dbReference>
<evidence type="ECO:0000313" key="5">
    <source>
        <dbReference type="Proteomes" id="UP001216595"/>
    </source>
</evidence>
<dbReference type="CDD" id="cd01908">
    <property type="entry name" value="YafJ"/>
    <property type="match status" value="1"/>
</dbReference>
<dbReference type="InterPro" id="IPR002931">
    <property type="entry name" value="Transglutaminase-like"/>
</dbReference>
<name>A0ABT5IFQ6_9CAUL</name>
<dbReference type="Pfam" id="PF08379">
    <property type="entry name" value="Bact_transglu_N"/>
    <property type="match status" value="1"/>
</dbReference>
<dbReference type="Proteomes" id="UP001216595">
    <property type="component" value="Unassembled WGS sequence"/>
</dbReference>
<keyword evidence="1 4" id="KW-0315">Glutamine amidotransferase</keyword>
<dbReference type="EMBL" id="JAQQKW010000005">
    <property type="protein sequence ID" value="MDC7694797.1"/>
    <property type="molecule type" value="Genomic_DNA"/>
</dbReference>
<dbReference type="Gene3D" id="3.10.620.30">
    <property type="match status" value="1"/>
</dbReference>
<organism evidence="4 5">
    <name type="scientific">Asticcacaulis currens</name>
    <dbReference type="NCBI Taxonomy" id="2984210"/>
    <lineage>
        <taxon>Bacteria</taxon>
        <taxon>Pseudomonadati</taxon>
        <taxon>Pseudomonadota</taxon>
        <taxon>Alphaproteobacteria</taxon>
        <taxon>Caulobacterales</taxon>
        <taxon>Caulobacteraceae</taxon>
        <taxon>Asticcacaulis</taxon>
    </lineage>
</organism>
<dbReference type="RefSeq" id="WP_272741497.1">
    <property type="nucleotide sequence ID" value="NZ_JAQQKW010000005.1"/>
</dbReference>
<dbReference type="SMART" id="SM00460">
    <property type="entry name" value="TGc"/>
    <property type="match status" value="1"/>
</dbReference>
<dbReference type="InterPro" id="IPR038765">
    <property type="entry name" value="Papain-like_cys_pep_sf"/>
</dbReference>
<proteinExistence type="predicted"/>
<comment type="caution">
    <text evidence="4">The sequence shown here is derived from an EMBL/GenBank/DDBJ whole genome shotgun (WGS) entry which is preliminary data.</text>
</comment>
<evidence type="ECO:0000256" key="1">
    <source>
        <dbReference type="ARBA" id="ARBA00022962"/>
    </source>
</evidence>
<dbReference type="Gene3D" id="3.60.20.10">
    <property type="entry name" value="Glutamine Phosphoribosylpyrophosphate, subunit 1, domain 1"/>
    <property type="match status" value="1"/>
</dbReference>
<evidence type="ECO:0000256" key="2">
    <source>
        <dbReference type="SAM" id="MobiDB-lite"/>
    </source>
</evidence>
<sequence>MSEKDHPLFSDISSDIFAFSFDGLSSPLIDLKFRTGPQKGDHTLGWGLAWYPADNKAAMVAKDPAAKDTVSLKGAMSDWEGFRSTVFFCKVRGAATGYTHLETQPFTRSFAGQDWVFMHNGNLDKEAIKGLHHNKSIFLEPLGRTDSELALVFLLGKIEDYGARTLAAIDHSVLLSWFLQLDDLGSADMAISDGVTVAVFYGSKSQSSLYYSRIKPPHATEGFQSDAASFALNNPRDTFRTAVVFASSPFASGNWTPMQGGQLIIARRGAVIWTNKKEAPSKLPVPPQQPDRPSALSSPILQGGPLEKITERNALFASVQAQSQQASIVAKLASMSHVQSNVINARSVTHAPDGSPLTYRLYDVVHSTEYTYEKAVEHSTHTFRLLPVEDQLQEVIHSTLTISAEGEDVRFEDVFGNQNIHYSIIKPYKQLTVSCRSLVKIFGQAPDDYGPAQRQARFPISWMPWQLQVMEPYLLLLEMPETQIAELLVYARAFSERNAGHVMDTLNDINLTIYRDYQYVPGSTSFSTTPFDVYANRKGVCQDFANLFITLARLLGIPARYRMGYIFTGANYENKIQSDASHAWAEVYIPYIGWRGFDPTNGCLVSQDHVRVACGRNYLDATPTSGTIYRGGGKEELRVQVTMNEVYL</sequence>
<dbReference type="Pfam" id="PF01841">
    <property type="entry name" value="Transglut_core"/>
    <property type="match status" value="1"/>
</dbReference>
<protein>
    <submittedName>
        <fullName evidence="4">Class II glutamine amidotransferase</fullName>
    </submittedName>
</protein>